<reference evidence="1 2" key="1">
    <citation type="journal article" date="2015" name="Int. J. Syst. Evol. Microbiol.">
        <title>Youhaiella tibetensis gen. nov., sp. nov., isolated from subsurface sediment.</title>
        <authorList>
            <person name="Wang Y.X."/>
            <person name="Huang F.Q."/>
            <person name="Nogi Y."/>
            <person name="Pang S.J."/>
            <person name="Wang P.K."/>
            <person name="Lv J."/>
        </authorList>
    </citation>
    <scope>NUCLEOTIDE SEQUENCE [LARGE SCALE GENOMIC DNA]</scope>
    <source>
        <strain evidence="2">fig4</strain>
    </source>
</reference>
<dbReference type="Pfam" id="PF07331">
    <property type="entry name" value="TctB"/>
    <property type="match status" value="1"/>
</dbReference>
<evidence type="ECO:0000313" key="1">
    <source>
        <dbReference type="EMBL" id="QEE20058.1"/>
    </source>
</evidence>
<proteinExistence type="predicted"/>
<dbReference type="OrthoDB" id="7347328at2"/>
<dbReference type="EMBL" id="CP041690">
    <property type="protein sequence ID" value="QEE20058.1"/>
    <property type="molecule type" value="Genomic_DNA"/>
</dbReference>
<organism evidence="1 2">
    <name type="scientific">Paradevosia tibetensis</name>
    <dbReference type="NCBI Taxonomy" id="1447062"/>
    <lineage>
        <taxon>Bacteria</taxon>
        <taxon>Pseudomonadati</taxon>
        <taxon>Pseudomonadota</taxon>
        <taxon>Alphaproteobacteria</taxon>
        <taxon>Hyphomicrobiales</taxon>
        <taxon>Devosiaceae</taxon>
        <taxon>Paradevosia</taxon>
    </lineage>
</organism>
<protein>
    <submittedName>
        <fullName evidence="1">Tripartite tricarboxylate transporter TctB family protein</fullName>
    </submittedName>
</protein>
<dbReference type="AlphaFoldDB" id="A0A5B9DNK2"/>
<dbReference type="InterPro" id="IPR009936">
    <property type="entry name" value="DUF1468"/>
</dbReference>
<dbReference type="RefSeq" id="WP_049704631.1">
    <property type="nucleotide sequence ID" value="NZ_BMFM01000001.1"/>
</dbReference>
<evidence type="ECO:0000313" key="2">
    <source>
        <dbReference type="Proteomes" id="UP000321062"/>
    </source>
</evidence>
<name>A0A5B9DNK2_9HYPH</name>
<sequence length="164" mass="17838">MSEQPLTGNKERRPDWAALIIAVALAALAAVIAWDASQLKVTANYSRIGPQTFPFVVAGLLMVLAIWTAFEAWRGVFPERERDEFGPIAWIVGGLAAQMLLLNVAGFSIATGLLFAATARGFGQRKLYLSVPIGIVLAYLVWVIFAKLLQLSLPAGPLENLLFR</sequence>
<dbReference type="KEGG" id="yti:FNA67_07670"/>
<accession>A0A5B9DNK2</accession>
<gene>
    <name evidence="1" type="ORF">FNA67_07670</name>
</gene>
<dbReference type="Proteomes" id="UP000321062">
    <property type="component" value="Chromosome"/>
</dbReference>
<keyword evidence="2" id="KW-1185">Reference proteome</keyword>